<dbReference type="AlphaFoldDB" id="A0A383WBS8"/>
<dbReference type="InterPro" id="IPR006620">
    <property type="entry name" value="Pro_4_hyd_alph"/>
</dbReference>
<evidence type="ECO:0000256" key="1">
    <source>
        <dbReference type="ARBA" id="ARBA00001961"/>
    </source>
</evidence>
<dbReference type="GO" id="GO:0031418">
    <property type="term" value="F:L-ascorbic acid binding"/>
    <property type="evidence" value="ECO:0007669"/>
    <property type="project" value="InterPro"/>
</dbReference>
<sequence>MRRSSLSCICAALVLLIAHAGADVERNGDEAFIGWKGETYRPEDAGGAPGSQDTKKWIETISWSPRAFVYHNFLSREEVDHIVAAVEKLVHRSQVIDTKTGKHTLDNIRTSYGAPLHRGQDPVIAAIEARIAEWTRLPADHGEPIQVLRYQNGQKYDAHWDWFDDPTHPADSGENRAATVLMYLGDVEEGGETTLPLGKFIDEGRQRLHSPSECATKGSGMAVLPRKGDALLFWDMHVDGTRVDRASLHSSCPTLKVRPVMTVRSSSSGSSSSSSSGTRVDRASLHASCPTLKVRHLMMVRSSSGSSSSGSSSSGSRVDRACLQASCPTLKGTKWTATKWIHNRPYGGSFDALQQAAGCEDEADDCEARVAAGKCDSEPTVMLGLKGVCRHSCKDCVKCEALDLICLRRNMRSLRQQLLQQEAQQQKQ</sequence>
<dbReference type="InterPro" id="IPR005123">
    <property type="entry name" value="Oxoglu/Fe-dep_dioxygenase_dom"/>
</dbReference>
<dbReference type="PANTHER" id="PTHR10869:SF238">
    <property type="entry name" value="PROLYL 4-HYDROXYLASE 6-RELATED"/>
    <property type="match status" value="1"/>
</dbReference>
<evidence type="ECO:0000313" key="12">
    <source>
        <dbReference type="Proteomes" id="UP000256970"/>
    </source>
</evidence>
<keyword evidence="6" id="KW-0408">Iron</keyword>
<evidence type="ECO:0000259" key="10">
    <source>
        <dbReference type="PROSITE" id="PS51471"/>
    </source>
</evidence>
<evidence type="ECO:0000256" key="3">
    <source>
        <dbReference type="ARBA" id="ARBA00022723"/>
    </source>
</evidence>
<evidence type="ECO:0000256" key="5">
    <source>
        <dbReference type="ARBA" id="ARBA00023002"/>
    </source>
</evidence>
<feature type="domain" description="Fe2OG dioxygenase" evidence="10">
    <location>
        <begin position="141"/>
        <end position="267"/>
    </location>
</feature>
<proteinExistence type="predicted"/>
<feature type="signal peptide" evidence="9">
    <location>
        <begin position="1"/>
        <end position="22"/>
    </location>
</feature>
<name>A0A383WBS8_TETOB</name>
<keyword evidence="5" id="KW-0560">Oxidoreductase</keyword>
<dbReference type="PROSITE" id="PS51471">
    <property type="entry name" value="FE2OG_OXY"/>
    <property type="match status" value="1"/>
</dbReference>
<keyword evidence="3" id="KW-0479">Metal-binding</keyword>
<dbReference type="Pfam" id="PF13640">
    <property type="entry name" value="2OG-FeII_Oxy_3"/>
    <property type="match status" value="1"/>
</dbReference>
<dbReference type="Proteomes" id="UP000256970">
    <property type="component" value="Unassembled WGS sequence"/>
</dbReference>
<feature type="compositionally biased region" description="Low complexity" evidence="8">
    <location>
        <begin position="265"/>
        <end position="277"/>
    </location>
</feature>
<organism evidence="11 12">
    <name type="scientific">Tetradesmus obliquus</name>
    <name type="common">Green alga</name>
    <name type="synonym">Acutodesmus obliquus</name>
    <dbReference type="NCBI Taxonomy" id="3088"/>
    <lineage>
        <taxon>Eukaryota</taxon>
        <taxon>Viridiplantae</taxon>
        <taxon>Chlorophyta</taxon>
        <taxon>core chlorophytes</taxon>
        <taxon>Chlorophyceae</taxon>
        <taxon>CS clade</taxon>
        <taxon>Sphaeropleales</taxon>
        <taxon>Scenedesmaceae</taxon>
        <taxon>Tetradesmus</taxon>
    </lineage>
</organism>
<comment type="catalytic activity">
    <reaction evidence="7">
        <text>L-prolyl-[collagen] + 2-oxoglutarate + O2 = trans-4-hydroxy-L-prolyl-[collagen] + succinate + CO2</text>
        <dbReference type="Rhea" id="RHEA:18945"/>
        <dbReference type="Rhea" id="RHEA-COMP:11676"/>
        <dbReference type="Rhea" id="RHEA-COMP:11680"/>
        <dbReference type="ChEBI" id="CHEBI:15379"/>
        <dbReference type="ChEBI" id="CHEBI:16526"/>
        <dbReference type="ChEBI" id="CHEBI:16810"/>
        <dbReference type="ChEBI" id="CHEBI:30031"/>
        <dbReference type="ChEBI" id="CHEBI:50342"/>
        <dbReference type="ChEBI" id="CHEBI:61965"/>
        <dbReference type="EC" id="1.14.11.2"/>
    </reaction>
</comment>
<dbReference type="EMBL" id="FNXT01001215">
    <property type="protein sequence ID" value="SZX74484.1"/>
    <property type="molecule type" value="Genomic_DNA"/>
</dbReference>
<gene>
    <name evidence="11" type="ORF">BQ4739_LOCUS14752</name>
</gene>
<reference evidence="11 12" key="1">
    <citation type="submission" date="2016-10" db="EMBL/GenBank/DDBJ databases">
        <authorList>
            <person name="Cai Z."/>
        </authorList>
    </citation>
    <scope>NUCLEOTIDE SEQUENCE [LARGE SCALE GENOMIC DNA]</scope>
</reference>
<dbReference type="Gene3D" id="2.60.120.620">
    <property type="entry name" value="q2cbj1_9rhob like domain"/>
    <property type="match status" value="1"/>
</dbReference>
<feature type="region of interest" description="Disordered" evidence="8">
    <location>
        <begin position="259"/>
        <end position="282"/>
    </location>
</feature>
<comment type="subcellular location">
    <subcellularLocation>
        <location evidence="2">Endoplasmic reticulum membrane</location>
        <topology evidence="2">Single-pass type II membrane protein</topology>
    </subcellularLocation>
</comment>
<dbReference type="PANTHER" id="PTHR10869">
    <property type="entry name" value="PROLYL 4-HYDROXYLASE ALPHA SUBUNIT"/>
    <property type="match status" value="1"/>
</dbReference>
<keyword evidence="12" id="KW-1185">Reference proteome</keyword>
<dbReference type="GO" id="GO:0005789">
    <property type="term" value="C:endoplasmic reticulum membrane"/>
    <property type="evidence" value="ECO:0007669"/>
    <property type="project" value="UniProtKB-SubCell"/>
</dbReference>
<dbReference type="SMART" id="SM00702">
    <property type="entry name" value="P4Hc"/>
    <property type="match status" value="1"/>
</dbReference>
<evidence type="ECO:0000256" key="7">
    <source>
        <dbReference type="ARBA" id="ARBA00049169"/>
    </source>
</evidence>
<evidence type="ECO:0000313" key="11">
    <source>
        <dbReference type="EMBL" id="SZX74484.1"/>
    </source>
</evidence>
<dbReference type="STRING" id="3088.A0A383WBS8"/>
<evidence type="ECO:0000256" key="8">
    <source>
        <dbReference type="SAM" id="MobiDB-lite"/>
    </source>
</evidence>
<evidence type="ECO:0000256" key="9">
    <source>
        <dbReference type="SAM" id="SignalP"/>
    </source>
</evidence>
<keyword evidence="4" id="KW-0223">Dioxygenase</keyword>
<dbReference type="InterPro" id="IPR044862">
    <property type="entry name" value="Pro_4_hyd_alph_FE2OG_OXY"/>
</dbReference>
<comment type="cofactor">
    <cofactor evidence="1">
        <name>L-ascorbate</name>
        <dbReference type="ChEBI" id="CHEBI:38290"/>
    </cofactor>
</comment>
<evidence type="ECO:0000256" key="6">
    <source>
        <dbReference type="ARBA" id="ARBA00023004"/>
    </source>
</evidence>
<evidence type="ECO:0000256" key="4">
    <source>
        <dbReference type="ARBA" id="ARBA00022964"/>
    </source>
</evidence>
<keyword evidence="9" id="KW-0732">Signal</keyword>
<dbReference type="InterPro" id="IPR045054">
    <property type="entry name" value="P4HA-like"/>
</dbReference>
<feature type="chain" id="PRO_5016699221" description="Fe2OG dioxygenase domain-containing protein" evidence="9">
    <location>
        <begin position="23"/>
        <end position="428"/>
    </location>
</feature>
<accession>A0A383WBS8</accession>
<dbReference type="GO" id="GO:0005506">
    <property type="term" value="F:iron ion binding"/>
    <property type="evidence" value="ECO:0007669"/>
    <property type="project" value="InterPro"/>
</dbReference>
<protein>
    <recommendedName>
        <fullName evidence="10">Fe2OG dioxygenase domain-containing protein</fullName>
    </recommendedName>
</protein>
<evidence type="ECO:0000256" key="2">
    <source>
        <dbReference type="ARBA" id="ARBA00004648"/>
    </source>
</evidence>
<dbReference type="GO" id="GO:0004656">
    <property type="term" value="F:procollagen-proline 4-dioxygenase activity"/>
    <property type="evidence" value="ECO:0007669"/>
    <property type="project" value="UniProtKB-EC"/>
</dbReference>